<dbReference type="Proteomes" id="UP000319700">
    <property type="component" value="Unassembled WGS sequence"/>
</dbReference>
<organism evidence="2 3">
    <name type="scientific">Flavobacterium pectinovorum</name>
    <dbReference type="NCBI Taxonomy" id="29533"/>
    <lineage>
        <taxon>Bacteria</taxon>
        <taxon>Pseudomonadati</taxon>
        <taxon>Bacteroidota</taxon>
        <taxon>Flavobacteriia</taxon>
        <taxon>Flavobacteriales</taxon>
        <taxon>Flavobacteriaceae</taxon>
        <taxon>Flavobacterium</taxon>
    </lineage>
</organism>
<dbReference type="EMBL" id="RCZH01000009">
    <property type="protein sequence ID" value="TPG38780.1"/>
    <property type="molecule type" value="Genomic_DNA"/>
</dbReference>
<keyword evidence="3" id="KW-1185">Reference proteome</keyword>
<gene>
    <name evidence="2" type="ORF">EAH81_14970</name>
</gene>
<feature type="chain" id="PRO_5021338352" evidence="1">
    <location>
        <begin position="22"/>
        <end position="318"/>
    </location>
</feature>
<evidence type="ECO:0000256" key="1">
    <source>
        <dbReference type="SAM" id="SignalP"/>
    </source>
</evidence>
<comment type="caution">
    <text evidence="2">The sequence shown here is derived from an EMBL/GenBank/DDBJ whole genome shotgun (WGS) entry which is preliminary data.</text>
</comment>
<evidence type="ECO:0000313" key="3">
    <source>
        <dbReference type="Proteomes" id="UP000319700"/>
    </source>
</evidence>
<dbReference type="RefSeq" id="WP_140508387.1">
    <property type="nucleotide sequence ID" value="NZ_RCZH01000009.1"/>
</dbReference>
<dbReference type="PROSITE" id="PS51257">
    <property type="entry name" value="PROKAR_LIPOPROTEIN"/>
    <property type="match status" value="1"/>
</dbReference>
<evidence type="ECO:0000313" key="2">
    <source>
        <dbReference type="EMBL" id="TPG38780.1"/>
    </source>
</evidence>
<dbReference type="OrthoDB" id="1371180at2"/>
<accession>A0A502EQK3</accession>
<reference evidence="2 3" key="1">
    <citation type="journal article" date="2019" name="Environ. Microbiol.">
        <title>Species interactions and distinct microbial communities in high Arctic permafrost affected cryosols are associated with the CH4 and CO2 gas fluxes.</title>
        <authorList>
            <person name="Altshuler I."/>
            <person name="Hamel J."/>
            <person name="Turney S."/>
            <person name="Magnuson E."/>
            <person name="Levesque R."/>
            <person name="Greer C."/>
            <person name="Whyte L.G."/>
        </authorList>
    </citation>
    <scope>NUCLEOTIDE SEQUENCE [LARGE SCALE GENOMIC DNA]</scope>
    <source>
        <strain evidence="2 3">42</strain>
    </source>
</reference>
<sequence length="318" mass="34514">MKKTILGLVLFLSLVSCSTGDSDSIGTGEPKEANMKIGFVNSGTKKTGKDVLRNTLPVEIKSVVVTAVNGGIAQENIFNLVENGTIGAASDFVLRNLKTGTSEFSVLTTSNVEPATWATNSPVVENATETLNSVSQRLLNKIPSIVYKSKATITRNVVAGDNDAIQFELEPLNGRLISLFAFAEDLKGQGYTAKLFCGQISYVLGADPAWNYEWNKTPTAIEFTSEQIVSDYLCSGDKVNDGYFWTTNTGNGRTYRVEVYDVDGALVKITEFQVPYVNGVSLNNLYTITSDGMLDKSSTQSTFVITELNNLPFVTNDK</sequence>
<dbReference type="AlphaFoldDB" id="A0A502EQK3"/>
<keyword evidence="1" id="KW-0732">Signal</keyword>
<protein>
    <submittedName>
        <fullName evidence="2">Uncharacterized protein</fullName>
    </submittedName>
</protein>
<feature type="signal peptide" evidence="1">
    <location>
        <begin position="1"/>
        <end position="21"/>
    </location>
</feature>
<name>A0A502EQK3_9FLAO</name>
<proteinExistence type="predicted"/>